<evidence type="ECO:0000313" key="1">
    <source>
        <dbReference type="EMBL" id="XDO02092.1"/>
    </source>
</evidence>
<sequence>MNYRLAAPVGGLFTGYFGLQEFLLNHSKTTKVTLEEYMNNSNLRKKIDRRHNTMKQVLNVDMGHMNHINKISKSE</sequence>
<name>A0AB39J8I8_9VIRU</name>
<reference evidence="1" key="1">
    <citation type="submission" date="2024-03" db="EMBL/GenBank/DDBJ databases">
        <title>Eukaryotic viruses encode the ribosomal protein eL40.</title>
        <authorList>
            <person name="Thomy J."/>
            <person name="Schvarcz C.R."/>
            <person name="McBeain K.A."/>
            <person name="Edwards K.F."/>
            <person name="Steward G.F."/>
        </authorList>
    </citation>
    <scope>NUCLEOTIDE SEQUENCE</scope>
    <source>
        <strain evidence="1">FloV-SA2</strain>
    </source>
</reference>
<organism evidence="1">
    <name type="scientific">Florenciella sp. virus SA2</name>
    <dbReference type="NCBI Taxonomy" id="3240092"/>
    <lineage>
        <taxon>Viruses</taxon>
    </lineage>
</organism>
<dbReference type="EMBL" id="PP542043">
    <property type="protein sequence ID" value="XDO02092.1"/>
    <property type="molecule type" value="Genomic_DNA"/>
</dbReference>
<accession>A0AB39J8I8</accession>
<gene>
    <name evidence="1" type="ORF">FloV-SA2_00273</name>
</gene>
<protein>
    <submittedName>
        <fullName evidence="1">Uncharacterized protein</fullName>
    </submittedName>
</protein>
<proteinExistence type="predicted"/>